<evidence type="ECO:0008006" key="3">
    <source>
        <dbReference type="Google" id="ProtNLM"/>
    </source>
</evidence>
<proteinExistence type="predicted"/>
<name>A0ABM8UE72_9GAMM</name>
<keyword evidence="2" id="KW-1185">Reference proteome</keyword>
<dbReference type="RefSeq" id="WP_215219866.1">
    <property type="nucleotide sequence ID" value="NZ_OU015430.1"/>
</dbReference>
<dbReference type="PROSITE" id="PS51257">
    <property type="entry name" value="PROKAR_LIPOPROTEIN"/>
    <property type="match status" value="1"/>
</dbReference>
<evidence type="ECO:0000313" key="2">
    <source>
        <dbReference type="Proteomes" id="UP000680116"/>
    </source>
</evidence>
<dbReference type="EMBL" id="OU015430">
    <property type="protein sequence ID" value="CAG4971203.1"/>
    <property type="molecule type" value="Genomic_DNA"/>
</dbReference>
<accession>A0ABM8UE72</accession>
<reference evidence="1 2" key="1">
    <citation type="submission" date="2021-04" db="EMBL/GenBank/DDBJ databases">
        <authorList>
            <person name="Rodrigo-Torres L."/>
            <person name="Arahal R. D."/>
            <person name="Lucena T."/>
        </authorList>
    </citation>
    <scope>NUCLEOTIDE SEQUENCE [LARGE SCALE GENOMIC DNA]</scope>
    <source>
        <strain evidence="1 2">CECT 30171</strain>
    </source>
</reference>
<protein>
    <recommendedName>
        <fullName evidence="3">Late embryogenesis abundant protein LEA-2 subgroup domain-containing protein</fullName>
    </recommendedName>
</protein>
<gene>
    <name evidence="1" type="ORF">LYB30171_00919</name>
</gene>
<dbReference type="SUPFAM" id="SSF117070">
    <property type="entry name" value="LEA14-like"/>
    <property type="match status" value="1"/>
</dbReference>
<evidence type="ECO:0000313" key="1">
    <source>
        <dbReference type="EMBL" id="CAG4971203.1"/>
    </source>
</evidence>
<organism evidence="1 2">
    <name type="scientific">Novilysobacter luteus</name>
    <dbReference type="NCBI Taxonomy" id="2822368"/>
    <lineage>
        <taxon>Bacteria</taxon>
        <taxon>Pseudomonadati</taxon>
        <taxon>Pseudomonadota</taxon>
        <taxon>Gammaproteobacteria</taxon>
        <taxon>Lysobacterales</taxon>
        <taxon>Lysobacteraceae</taxon>
        <taxon>Novilysobacter</taxon>
    </lineage>
</organism>
<sequence length="161" mass="16721">MAGRTWGRWIAAGLVVALVGACASGPVRRVSDPSARIQQLTVRADGNWSVDLRLENFSSIPMRFDAVSLGLEVDGHDAGTLAAQPGITVGPESADVAEIIFVPSAAAKFAVAQSLAGGTSLSYALDGSMTATPDEENQRVFKDISRRSALSPAPGLPGVMR</sequence>
<dbReference type="Proteomes" id="UP000680116">
    <property type="component" value="Chromosome"/>
</dbReference>